<evidence type="ECO:0000313" key="1">
    <source>
        <dbReference type="EMBL" id="KAK4298887.1"/>
    </source>
</evidence>
<proteinExistence type="predicted"/>
<gene>
    <name evidence="1" type="ORF">Pmani_028789</name>
</gene>
<reference evidence="1" key="1">
    <citation type="submission" date="2023-11" db="EMBL/GenBank/DDBJ databases">
        <title>Genome assemblies of two species of porcelain crab, Petrolisthes cinctipes and Petrolisthes manimaculis (Anomura: Porcellanidae).</title>
        <authorList>
            <person name="Angst P."/>
        </authorList>
    </citation>
    <scope>NUCLEOTIDE SEQUENCE</scope>
    <source>
        <strain evidence="1">PB745_02</strain>
        <tissue evidence="1">Gill</tissue>
    </source>
</reference>
<comment type="caution">
    <text evidence="1">The sequence shown here is derived from an EMBL/GenBank/DDBJ whole genome shotgun (WGS) entry which is preliminary data.</text>
</comment>
<accession>A0AAE1P0X1</accession>
<dbReference type="EMBL" id="JAWZYT010003349">
    <property type="protein sequence ID" value="KAK4298887.1"/>
    <property type="molecule type" value="Genomic_DNA"/>
</dbReference>
<dbReference type="Proteomes" id="UP001292094">
    <property type="component" value="Unassembled WGS sequence"/>
</dbReference>
<dbReference type="AlphaFoldDB" id="A0AAE1P0X1"/>
<organism evidence="1 2">
    <name type="scientific">Petrolisthes manimaculis</name>
    <dbReference type="NCBI Taxonomy" id="1843537"/>
    <lineage>
        <taxon>Eukaryota</taxon>
        <taxon>Metazoa</taxon>
        <taxon>Ecdysozoa</taxon>
        <taxon>Arthropoda</taxon>
        <taxon>Crustacea</taxon>
        <taxon>Multicrustacea</taxon>
        <taxon>Malacostraca</taxon>
        <taxon>Eumalacostraca</taxon>
        <taxon>Eucarida</taxon>
        <taxon>Decapoda</taxon>
        <taxon>Pleocyemata</taxon>
        <taxon>Anomura</taxon>
        <taxon>Galatheoidea</taxon>
        <taxon>Porcellanidae</taxon>
        <taxon>Petrolisthes</taxon>
    </lineage>
</organism>
<name>A0AAE1P0X1_9EUCA</name>
<sequence length="111" mass="12774">MITYLPSSPFPHFCRPGIICYWVVLNLLHHGMAEWAASQVWDCWSRTWFDTLYIHMTNPSAPNPAPHVSTQSGPRNDSHSLYLNCELVQWNLPRFDVNGSDDHCCPFTLVL</sequence>
<keyword evidence="2" id="KW-1185">Reference proteome</keyword>
<evidence type="ECO:0000313" key="2">
    <source>
        <dbReference type="Proteomes" id="UP001292094"/>
    </source>
</evidence>
<protein>
    <submittedName>
        <fullName evidence="1">Uncharacterized protein</fullName>
    </submittedName>
</protein>